<dbReference type="AlphaFoldDB" id="A0A0F8Y2V3"/>
<organism evidence="1">
    <name type="scientific">marine sediment metagenome</name>
    <dbReference type="NCBI Taxonomy" id="412755"/>
    <lineage>
        <taxon>unclassified sequences</taxon>
        <taxon>metagenomes</taxon>
        <taxon>ecological metagenomes</taxon>
    </lineage>
</organism>
<evidence type="ECO:0000313" key="1">
    <source>
        <dbReference type="EMBL" id="KKK67860.1"/>
    </source>
</evidence>
<comment type="caution">
    <text evidence="1">The sequence shown here is derived from an EMBL/GenBank/DDBJ whole genome shotgun (WGS) entry which is preliminary data.</text>
</comment>
<proteinExistence type="predicted"/>
<feature type="non-terminal residue" evidence="1">
    <location>
        <position position="137"/>
    </location>
</feature>
<accession>A0A0F8Y2V3</accession>
<gene>
    <name evidence="1" type="ORF">LCGC14_2949880</name>
</gene>
<reference evidence="1" key="1">
    <citation type="journal article" date="2015" name="Nature">
        <title>Complex archaea that bridge the gap between prokaryotes and eukaryotes.</title>
        <authorList>
            <person name="Spang A."/>
            <person name="Saw J.H."/>
            <person name="Jorgensen S.L."/>
            <person name="Zaremba-Niedzwiedzka K."/>
            <person name="Martijn J."/>
            <person name="Lind A.E."/>
            <person name="van Eijk R."/>
            <person name="Schleper C."/>
            <person name="Guy L."/>
            <person name="Ettema T.J."/>
        </authorList>
    </citation>
    <scope>NUCLEOTIDE SEQUENCE</scope>
</reference>
<name>A0A0F8Y2V3_9ZZZZ</name>
<sequence>MKYLYQDAEKLIKEIWWKETHDPESKLHLPKLIEERLIKDNKERDPEYFGHREGVVHSTSLSKCLRGVIHEMLGAKKDNEIEPRKLGIFKAGNLFEDFIIATLGNMVVHEQREYEYKYKNITLVGRSDYAINDNGIL</sequence>
<protein>
    <submittedName>
        <fullName evidence="1">Uncharacterized protein</fullName>
    </submittedName>
</protein>
<dbReference type="EMBL" id="LAZR01059405">
    <property type="protein sequence ID" value="KKK67860.1"/>
    <property type="molecule type" value="Genomic_DNA"/>
</dbReference>
<dbReference type="InterPro" id="IPR011604">
    <property type="entry name" value="PDDEXK-like_dom_sf"/>
</dbReference>
<dbReference type="Gene3D" id="3.90.320.10">
    <property type="match status" value="1"/>
</dbReference>